<name>A0A1Y2F3G3_9BASI</name>
<dbReference type="Pfam" id="PF08320">
    <property type="entry name" value="PIG-X"/>
    <property type="match status" value="1"/>
</dbReference>
<keyword evidence="6" id="KW-0812">Transmembrane</keyword>
<comment type="subcellular location">
    <subcellularLocation>
        <location evidence="11">Endoplasmic reticulum membrane</location>
        <topology evidence="11">Single-pass membrane protein</topology>
    </subcellularLocation>
    <subcellularLocation>
        <location evidence="1">Endoplasmic reticulum membrane</location>
        <topology evidence="1">Single-pass type III membrane protein</topology>
    </subcellularLocation>
</comment>
<dbReference type="GO" id="GO:0000030">
    <property type="term" value="F:mannosyltransferase activity"/>
    <property type="evidence" value="ECO:0007669"/>
    <property type="project" value="TreeGrafter"/>
</dbReference>
<comment type="function">
    <text evidence="11">Required for proper folding and/or the stability of a subset of proteins in the endoplasmic reticulum. Component of glycosylphosphatidylinositol-mannosyltransferase 1 which transfers the first of the 4 mannoses in the GPI-anchor precursors during GPI-anchor biosynthesis. Probably acts by stabilizing the mannosyltransferase GPI14.</text>
</comment>
<dbReference type="OrthoDB" id="5546453at2759"/>
<evidence type="ECO:0000256" key="4">
    <source>
        <dbReference type="ARBA" id="ARBA00020410"/>
    </source>
</evidence>
<evidence type="ECO:0000313" key="12">
    <source>
        <dbReference type="EMBL" id="ORY78421.1"/>
    </source>
</evidence>
<dbReference type="InterPro" id="IPR013233">
    <property type="entry name" value="PIG-X/PBN1"/>
</dbReference>
<evidence type="ECO:0000256" key="6">
    <source>
        <dbReference type="ARBA" id="ARBA00022692"/>
    </source>
</evidence>
<dbReference type="GO" id="GO:0006506">
    <property type="term" value="P:GPI anchor biosynthetic process"/>
    <property type="evidence" value="ECO:0007669"/>
    <property type="project" value="UniProtKB-UniPathway"/>
</dbReference>
<comment type="caution">
    <text evidence="12">The sequence shown here is derived from an EMBL/GenBank/DDBJ whole genome shotgun (WGS) entry which is preliminary data.</text>
</comment>
<organism evidence="12 13">
    <name type="scientific">Leucosporidium creatinivorum</name>
    <dbReference type="NCBI Taxonomy" id="106004"/>
    <lineage>
        <taxon>Eukaryota</taxon>
        <taxon>Fungi</taxon>
        <taxon>Dikarya</taxon>
        <taxon>Basidiomycota</taxon>
        <taxon>Pucciniomycotina</taxon>
        <taxon>Microbotryomycetes</taxon>
        <taxon>Leucosporidiales</taxon>
        <taxon>Leucosporidium</taxon>
    </lineage>
</organism>
<dbReference type="EMBL" id="MCGR01000029">
    <property type="protein sequence ID" value="ORY78421.1"/>
    <property type="molecule type" value="Genomic_DNA"/>
</dbReference>
<dbReference type="SMART" id="SM00780">
    <property type="entry name" value="PIG-X"/>
    <property type="match status" value="1"/>
</dbReference>
<evidence type="ECO:0000256" key="8">
    <source>
        <dbReference type="ARBA" id="ARBA00022989"/>
    </source>
</evidence>
<protein>
    <recommendedName>
        <fullName evidence="4 11">Protein PBN1</fullName>
    </recommendedName>
</protein>
<accession>A0A1Y2F3G3</accession>
<evidence type="ECO:0000256" key="1">
    <source>
        <dbReference type="ARBA" id="ARBA00004643"/>
    </source>
</evidence>
<keyword evidence="8" id="KW-1133">Transmembrane helix</keyword>
<keyword evidence="10" id="KW-0325">Glycoprotein</keyword>
<dbReference type="PANTHER" id="PTHR28533:SF1">
    <property type="entry name" value="PROTEIN PBN1"/>
    <property type="match status" value="1"/>
</dbReference>
<dbReference type="UniPathway" id="UPA00196"/>
<evidence type="ECO:0000256" key="2">
    <source>
        <dbReference type="ARBA" id="ARBA00004687"/>
    </source>
</evidence>
<evidence type="ECO:0000256" key="5">
    <source>
        <dbReference type="ARBA" id="ARBA00022502"/>
    </source>
</evidence>
<keyword evidence="13" id="KW-1185">Reference proteome</keyword>
<keyword evidence="5 11" id="KW-0337">GPI-anchor biosynthesis</keyword>
<dbReference type="GO" id="GO:0005789">
    <property type="term" value="C:endoplasmic reticulum membrane"/>
    <property type="evidence" value="ECO:0007669"/>
    <property type="project" value="UniProtKB-SubCell"/>
</dbReference>
<proteinExistence type="inferred from homology"/>
<gene>
    <name evidence="12" type="ORF">BCR35DRAFT_305028</name>
</gene>
<evidence type="ECO:0000313" key="13">
    <source>
        <dbReference type="Proteomes" id="UP000193467"/>
    </source>
</evidence>
<dbReference type="AlphaFoldDB" id="A0A1Y2F3G3"/>
<dbReference type="GO" id="GO:1990529">
    <property type="term" value="C:glycosylphosphatidylinositol-mannosyltransferase I complex"/>
    <property type="evidence" value="ECO:0007669"/>
    <property type="project" value="TreeGrafter"/>
</dbReference>
<dbReference type="Proteomes" id="UP000193467">
    <property type="component" value="Unassembled WGS sequence"/>
</dbReference>
<evidence type="ECO:0000256" key="7">
    <source>
        <dbReference type="ARBA" id="ARBA00022824"/>
    </source>
</evidence>
<dbReference type="InParanoid" id="A0A1Y2F3G3"/>
<evidence type="ECO:0000256" key="3">
    <source>
        <dbReference type="ARBA" id="ARBA00010345"/>
    </source>
</evidence>
<dbReference type="STRING" id="106004.A0A1Y2F3G3"/>
<dbReference type="PANTHER" id="PTHR28533">
    <property type="entry name" value="PROTEIN PBN1"/>
    <property type="match status" value="1"/>
</dbReference>
<comment type="similarity">
    <text evidence="3 11">Belongs to the PIGX family.</text>
</comment>
<reference evidence="12 13" key="1">
    <citation type="submission" date="2016-07" db="EMBL/GenBank/DDBJ databases">
        <title>Pervasive Adenine N6-methylation of Active Genes in Fungi.</title>
        <authorList>
            <consortium name="DOE Joint Genome Institute"/>
            <person name="Mondo S.J."/>
            <person name="Dannebaum R.O."/>
            <person name="Kuo R.C."/>
            <person name="Labutti K."/>
            <person name="Haridas S."/>
            <person name="Kuo A."/>
            <person name="Salamov A."/>
            <person name="Ahrendt S.R."/>
            <person name="Lipzen A."/>
            <person name="Sullivan W."/>
            <person name="Andreopoulos W.B."/>
            <person name="Clum A."/>
            <person name="Lindquist E."/>
            <person name="Daum C."/>
            <person name="Ramamoorthy G.K."/>
            <person name="Gryganskyi A."/>
            <person name="Culley D."/>
            <person name="Magnuson J.K."/>
            <person name="James T.Y."/>
            <person name="O'Malley M.A."/>
            <person name="Stajich J.E."/>
            <person name="Spatafora J.W."/>
            <person name="Visel A."/>
            <person name="Grigoriev I.V."/>
        </authorList>
    </citation>
    <scope>NUCLEOTIDE SEQUENCE [LARGE SCALE GENOMIC DNA]</scope>
    <source>
        <strain evidence="12 13">62-1032</strain>
    </source>
</reference>
<evidence type="ECO:0000256" key="11">
    <source>
        <dbReference type="RuleBase" id="RU366056"/>
    </source>
</evidence>
<evidence type="ECO:0000256" key="9">
    <source>
        <dbReference type="ARBA" id="ARBA00023136"/>
    </source>
</evidence>
<keyword evidence="7 11" id="KW-0256">Endoplasmic reticulum</keyword>
<keyword evidence="9" id="KW-0472">Membrane</keyword>
<evidence type="ECO:0000256" key="10">
    <source>
        <dbReference type="ARBA" id="ARBA00023180"/>
    </source>
</evidence>
<comment type="pathway">
    <text evidence="2 11">Glycolipid biosynthesis; glycosylphosphatidylinositol-anchor biosynthesis.</text>
</comment>
<sequence>MSYSAQLLPTGGLHPVLQLTLNAPPSACPLYLHLDLPPSFIPDRFQLAQLHSEGRLGAPSTSAASLVVEGSRDLEGPSKGAEASGVLLRLREGGDAKGKGKEVLQETFELPLHLRYQPPVPRRWNEQGERVDSVRVELGWPTVFWACEEGEAPPAPPPCPLSALPSSFSLPLSSFTSLHFLSPSNLANTLTSSCPPTLPPPLALPVPTGVIADLPLVESVNVLAIWLGMMWIGWTAFKAWSKDCKGGKMKRE</sequence>
<dbReference type="InterPro" id="IPR042322">
    <property type="entry name" value="Pbn1"/>
</dbReference>